<feature type="transmembrane region" description="Helical" evidence="6">
    <location>
        <begin position="429"/>
        <end position="450"/>
    </location>
</feature>
<dbReference type="Proteomes" id="UP000664654">
    <property type="component" value="Unassembled WGS sequence"/>
</dbReference>
<gene>
    <name evidence="8" type="ORF">J0A66_03495</name>
</gene>
<feature type="transmembrane region" description="Helical" evidence="6">
    <location>
        <begin position="615"/>
        <end position="633"/>
    </location>
</feature>
<protein>
    <recommendedName>
        <fullName evidence="7">NADH:quinone oxidoreductase/Mrp antiporter transmembrane domain-containing protein</fullName>
    </recommendedName>
</protein>
<keyword evidence="3 6" id="KW-1133">Transmembrane helix</keyword>
<organism evidence="8 9">
    <name type="scientific">Bowmanella dokdonensis</name>
    <dbReference type="NCBI Taxonomy" id="751969"/>
    <lineage>
        <taxon>Bacteria</taxon>
        <taxon>Pseudomonadati</taxon>
        <taxon>Pseudomonadota</taxon>
        <taxon>Gammaproteobacteria</taxon>
        <taxon>Alteromonadales</taxon>
        <taxon>Alteromonadaceae</taxon>
        <taxon>Bowmanella</taxon>
    </lineage>
</organism>
<feature type="transmembrane region" description="Helical" evidence="6">
    <location>
        <begin position="26"/>
        <end position="47"/>
    </location>
</feature>
<feature type="transmembrane region" description="Helical" evidence="6">
    <location>
        <begin position="164"/>
        <end position="182"/>
    </location>
</feature>
<feature type="transmembrane region" description="Helical" evidence="6">
    <location>
        <begin position="260"/>
        <end position="278"/>
    </location>
</feature>
<dbReference type="GO" id="GO:0012505">
    <property type="term" value="C:endomembrane system"/>
    <property type="evidence" value="ECO:0007669"/>
    <property type="project" value="UniProtKB-SubCell"/>
</dbReference>
<dbReference type="AlphaFoldDB" id="A0A939DKL2"/>
<dbReference type="GO" id="GO:0003954">
    <property type="term" value="F:NADH dehydrogenase activity"/>
    <property type="evidence" value="ECO:0007669"/>
    <property type="project" value="TreeGrafter"/>
</dbReference>
<dbReference type="InterPro" id="IPR001750">
    <property type="entry name" value="ND/Mrp_TM"/>
</dbReference>
<evidence type="ECO:0000256" key="2">
    <source>
        <dbReference type="ARBA" id="ARBA00022692"/>
    </source>
</evidence>
<keyword evidence="4 6" id="KW-0472">Membrane</keyword>
<evidence type="ECO:0000256" key="3">
    <source>
        <dbReference type="ARBA" id="ARBA00022989"/>
    </source>
</evidence>
<evidence type="ECO:0000313" key="9">
    <source>
        <dbReference type="Proteomes" id="UP000664654"/>
    </source>
</evidence>
<dbReference type="RefSeq" id="WP_206572407.1">
    <property type="nucleotide sequence ID" value="NZ_JAFKCV010000002.1"/>
</dbReference>
<feature type="transmembrane region" description="Helical" evidence="6">
    <location>
        <begin position="350"/>
        <end position="372"/>
    </location>
</feature>
<dbReference type="GO" id="GO:0016020">
    <property type="term" value="C:membrane"/>
    <property type="evidence" value="ECO:0007669"/>
    <property type="project" value="UniProtKB-SubCell"/>
</dbReference>
<comment type="subcellular location">
    <subcellularLocation>
        <location evidence="1">Endomembrane system</location>
        <topology evidence="1">Multi-pass membrane protein</topology>
    </subcellularLocation>
    <subcellularLocation>
        <location evidence="5">Membrane</location>
        <topology evidence="5">Multi-pass membrane protein</topology>
    </subcellularLocation>
</comment>
<dbReference type="PRINTS" id="PR01434">
    <property type="entry name" value="NADHDHGNASE5"/>
</dbReference>
<feature type="transmembrane region" description="Helical" evidence="6">
    <location>
        <begin position="188"/>
        <end position="205"/>
    </location>
</feature>
<evidence type="ECO:0000313" key="8">
    <source>
        <dbReference type="EMBL" id="MBN7824285.1"/>
    </source>
</evidence>
<dbReference type="InterPro" id="IPR003945">
    <property type="entry name" value="NU5C-like"/>
</dbReference>
<dbReference type="Pfam" id="PF00361">
    <property type="entry name" value="Proton_antipo_M"/>
    <property type="match status" value="1"/>
</dbReference>
<feature type="transmembrane region" description="Helical" evidence="6">
    <location>
        <begin position="101"/>
        <end position="119"/>
    </location>
</feature>
<dbReference type="GO" id="GO:0015990">
    <property type="term" value="P:electron transport coupled proton transport"/>
    <property type="evidence" value="ECO:0007669"/>
    <property type="project" value="TreeGrafter"/>
</dbReference>
<accession>A0A939DKL2</accession>
<comment type="caution">
    <text evidence="8">The sequence shown here is derived from an EMBL/GenBank/DDBJ whole genome shotgun (WGS) entry which is preliminary data.</text>
</comment>
<name>A0A939DKL2_9ALTE</name>
<dbReference type="PANTHER" id="PTHR42829">
    <property type="entry name" value="NADH-UBIQUINONE OXIDOREDUCTASE CHAIN 5"/>
    <property type="match status" value="1"/>
</dbReference>
<feature type="transmembrane region" description="Helical" evidence="6">
    <location>
        <begin position="470"/>
        <end position="488"/>
    </location>
</feature>
<dbReference type="GO" id="GO:0008137">
    <property type="term" value="F:NADH dehydrogenase (ubiquinone) activity"/>
    <property type="evidence" value="ECO:0007669"/>
    <property type="project" value="InterPro"/>
</dbReference>
<keyword evidence="9" id="KW-1185">Reference proteome</keyword>
<dbReference type="EMBL" id="JAFKCV010000002">
    <property type="protein sequence ID" value="MBN7824285.1"/>
    <property type="molecule type" value="Genomic_DNA"/>
</dbReference>
<reference evidence="8" key="1">
    <citation type="submission" date="2021-03" db="EMBL/GenBank/DDBJ databases">
        <title>novel species isolated from a fishpond in China.</title>
        <authorList>
            <person name="Lu H."/>
            <person name="Cai Z."/>
        </authorList>
    </citation>
    <scope>NUCLEOTIDE SEQUENCE</scope>
    <source>
        <strain evidence="8">JCM 30855</strain>
    </source>
</reference>
<feature type="transmembrane region" description="Helical" evidence="6">
    <location>
        <begin position="384"/>
        <end position="408"/>
    </location>
</feature>
<evidence type="ECO:0000256" key="5">
    <source>
        <dbReference type="RuleBase" id="RU000320"/>
    </source>
</evidence>
<dbReference type="GO" id="GO:0042773">
    <property type="term" value="P:ATP synthesis coupled electron transport"/>
    <property type="evidence" value="ECO:0007669"/>
    <property type="project" value="InterPro"/>
</dbReference>
<feature type="transmembrane region" description="Helical" evidence="6">
    <location>
        <begin position="217"/>
        <end position="248"/>
    </location>
</feature>
<keyword evidence="2 5" id="KW-0812">Transmembrane</keyword>
<evidence type="ECO:0000256" key="6">
    <source>
        <dbReference type="SAM" id="Phobius"/>
    </source>
</evidence>
<feature type="transmembrane region" description="Helical" evidence="6">
    <location>
        <begin position="67"/>
        <end position="89"/>
    </location>
</feature>
<sequence>MLWSIPAIALLGAPLLFWFGRRWQRIWLATFTGGICIVMFMLAWYGLQAGWQGTYSWNQTLTLQLDLTPLTALFVLTIAATAAPVVIFTAYHETRHGLPRLHSLLLFFTGAMTMLVLAADLLSLLIAWELVGACSWALISHQWRDKHKVQQAGWAFLVTRLGDLGLFVAVFSALAATGSLSYGALSELGGGLLHLFAAGLVLAAATKSAQVPFSPWLFCAMAGPVPVSALLHAATMVAAGTFILIRLYDILAPVPWFEPVVLGLGLCTALAAGLVACAQGHAKKLLAASTSAHYGFMWVAIGGGYPAVATLHFVVHAALKAALFLVTGVVAKSAGSYRLEKMGKAEQRSLLAVISLVSVLALAGLFPLGAAWTKEKIVTVAGHVTPLVALSTMLAGALCAIYAARFHLHLFGTLGRPLKGRGPAYRASVAEFAPLCFLALCTVLLSLLWLPSAGQTLEEWLKAPLPPFKAWELILSTILVVAGGLLGCRLTGRQSTVDPALGRFFAGWWSLPVLGHLLVVKPVRISSQLLSRAEQQFAALGMGAVGAISHHLARLDQRAVDKATMLSARLTRYLAKLNARAGEWLFNGIPTGMAALCDKCATRVQSLQTGLSHQYYTLAVVGVISFILVLITGEMF</sequence>
<proteinExistence type="predicted"/>
<evidence type="ECO:0000256" key="4">
    <source>
        <dbReference type="ARBA" id="ARBA00023136"/>
    </source>
</evidence>
<dbReference type="PANTHER" id="PTHR42829:SF2">
    <property type="entry name" value="NADH-UBIQUINONE OXIDOREDUCTASE CHAIN 5"/>
    <property type="match status" value="1"/>
</dbReference>
<evidence type="ECO:0000259" key="7">
    <source>
        <dbReference type="Pfam" id="PF00361"/>
    </source>
</evidence>
<feature type="domain" description="NADH:quinone oxidoreductase/Mrp antiporter transmembrane" evidence="7">
    <location>
        <begin position="118"/>
        <end position="392"/>
    </location>
</feature>
<evidence type="ECO:0000256" key="1">
    <source>
        <dbReference type="ARBA" id="ARBA00004127"/>
    </source>
</evidence>